<feature type="domain" description="Polysaccharide pyruvyl transferase" evidence="1">
    <location>
        <begin position="137"/>
        <end position="185"/>
    </location>
</feature>
<evidence type="ECO:0000313" key="2">
    <source>
        <dbReference type="EMBL" id="SMQ76002.1"/>
    </source>
</evidence>
<gene>
    <name evidence="2" type="ORF">SAMN06295905_2501</name>
</gene>
<dbReference type="AlphaFoldDB" id="A0A1Y6FSZ6"/>
<dbReference type="OrthoDB" id="9803627at2"/>
<evidence type="ECO:0000259" key="1">
    <source>
        <dbReference type="Pfam" id="PF04230"/>
    </source>
</evidence>
<sequence length="297" mass="32660">MKLVFFRGKVPNFGDELNLLVWPALLPKNFLDEDESELFVGIGSIIGDHLPAGSRKYVMGSGYAGYMGLPDVHDGTWDIRFLRGPNTARTLKVDPRLSICDSAVLLRAMDLPPPDQTTGIAFMPHYESLERGDWATACRLAGMTLIDATEPVDKVLGQIRGAKLLITEAMHGAIVADALRTPWIGARPIYGGHHKKWLDWAGALDLDVRLNELKPTSVLEYYIARTGRGGELGKVGRFNRSPLAGIPNRILVGMAAQHLQRMAQMTAQLSSDAKIAEVTEKAWTAVDSFVRERQTVA</sequence>
<accession>A0A1Y6FSZ6</accession>
<reference evidence="3" key="1">
    <citation type="submission" date="2017-04" db="EMBL/GenBank/DDBJ databases">
        <authorList>
            <person name="Varghese N."/>
            <person name="Submissions S."/>
        </authorList>
    </citation>
    <scope>NUCLEOTIDE SEQUENCE [LARGE SCALE GENOMIC DNA]</scope>
</reference>
<dbReference type="EMBL" id="FXWK01000001">
    <property type="protein sequence ID" value="SMQ76002.1"/>
    <property type="molecule type" value="Genomic_DNA"/>
</dbReference>
<proteinExistence type="predicted"/>
<name>A0A1Y6FSZ6_9HYPH</name>
<dbReference type="InterPro" id="IPR007345">
    <property type="entry name" value="Polysacch_pyruvyl_Trfase"/>
</dbReference>
<organism evidence="2 3">
    <name type="scientific">Devosia lucknowensis</name>
    <dbReference type="NCBI Taxonomy" id="1096929"/>
    <lineage>
        <taxon>Bacteria</taxon>
        <taxon>Pseudomonadati</taxon>
        <taxon>Pseudomonadota</taxon>
        <taxon>Alphaproteobacteria</taxon>
        <taxon>Hyphomicrobiales</taxon>
        <taxon>Devosiaceae</taxon>
        <taxon>Devosia</taxon>
    </lineage>
</organism>
<dbReference type="Proteomes" id="UP000194474">
    <property type="component" value="Unassembled WGS sequence"/>
</dbReference>
<protein>
    <submittedName>
        <fullName evidence="2">Succinoglycan biosynthesis protein ExoV</fullName>
    </submittedName>
</protein>
<evidence type="ECO:0000313" key="3">
    <source>
        <dbReference type="Proteomes" id="UP000194474"/>
    </source>
</evidence>
<dbReference type="Pfam" id="PF04230">
    <property type="entry name" value="PS_pyruv_trans"/>
    <property type="match status" value="1"/>
</dbReference>
<dbReference type="RefSeq" id="WP_086470710.1">
    <property type="nucleotide sequence ID" value="NZ_FXWK01000001.1"/>
</dbReference>
<keyword evidence="3" id="KW-1185">Reference proteome</keyword>